<dbReference type="GO" id="GO:0008239">
    <property type="term" value="F:dipeptidyl-peptidase activity"/>
    <property type="evidence" value="ECO:0007669"/>
    <property type="project" value="InterPro"/>
</dbReference>
<feature type="chain" id="PRO_5039216928" description="Xaa-Pro dipeptidyl-peptidase C-terminal domain-containing protein" evidence="3">
    <location>
        <begin position="17"/>
        <end position="539"/>
    </location>
</feature>
<feature type="domain" description="Xaa-Pro dipeptidyl-peptidase C-terminal" evidence="4">
    <location>
        <begin position="307"/>
        <end position="534"/>
    </location>
</feature>
<dbReference type="InterPro" id="IPR000383">
    <property type="entry name" value="Xaa-Pro-like_dom"/>
</dbReference>
<proteinExistence type="inferred from homology"/>
<comment type="similarity">
    <text evidence="1">Belongs to the AB hydrolase superfamily.</text>
</comment>
<dbReference type="InterPro" id="IPR013736">
    <property type="entry name" value="Xaa-Pro_dipept_C"/>
</dbReference>
<dbReference type="Gene3D" id="2.60.120.260">
    <property type="entry name" value="Galactose-binding domain-like"/>
    <property type="match status" value="1"/>
</dbReference>
<gene>
    <name evidence="5" type="ORF">GCM10012280_47890</name>
</gene>
<dbReference type="AlphaFoldDB" id="A0A917ZV88"/>
<dbReference type="InterPro" id="IPR029058">
    <property type="entry name" value="AB_hydrolase_fold"/>
</dbReference>
<comment type="caution">
    <text evidence="5">The sequence shown here is derived from an EMBL/GenBank/DDBJ whole genome shotgun (WGS) entry which is preliminary data.</text>
</comment>
<evidence type="ECO:0000256" key="2">
    <source>
        <dbReference type="ARBA" id="ARBA00022801"/>
    </source>
</evidence>
<reference evidence="5" key="1">
    <citation type="journal article" date="2014" name="Int. J. Syst. Evol. Microbiol.">
        <title>Complete genome sequence of Corynebacterium casei LMG S-19264T (=DSM 44701T), isolated from a smear-ripened cheese.</title>
        <authorList>
            <consortium name="US DOE Joint Genome Institute (JGI-PGF)"/>
            <person name="Walter F."/>
            <person name="Albersmeier A."/>
            <person name="Kalinowski J."/>
            <person name="Ruckert C."/>
        </authorList>
    </citation>
    <scope>NUCLEOTIDE SEQUENCE</scope>
    <source>
        <strain evidence="5">CGMCC 4.7201</strain>
    </source>
</reference>
<protein>
    <recommendedName>
        <fullName evidence="4">Xaa-Pro dipeptidyl-peptidase C-terminal domain-containing protein</fullName>
    </recommendedName>
</protein>
<reference evidence="5" key="2">
    <citation type="submission" date="2020-09" db="EMBL/GenBank/DDBJ databases">
        <authorList>
            <person name="Sun Q."/>
            <person name="Zhou Y."/>
        </authorList>
    </citation>
    <scope>NUCLEOTIDE SEQUENCE</scope>
    <source>
        <strain evidence="5">CGMCC 4.7201</strain>
    </source>
</reference>
<dbReference type="Pfam" id="PF02129">
    <property type="entry name" value="Peptidase_S15"/>
    <property type="match status" value="1"/>
</dbReference>
<dbReference type="SUPFAM" id="SSF53474">
    <property type="entry name" value="alpha/beta-Hydrolases"/>
    <property type="match status" value="1"/>
</dbReference>
<keyword evidence="6" id="KW-1185">Reference proteome</keyword>
<dbReference type="InterPro" id="IPR050261">
    <property type="entry name" value="FrsA_esterase"/>
</dbReference>
<dbReference type="SUPFAM" id="SSF49785">
    <property type="entry name" value="Galactose-binding domain-like"/>
    <property type="match status" value="1"/>
</dbReference>
<feature type="signal peptide" evidence="3">
    <location>
        <begin position="1"/>
        <end position="16"/>
    </location>
</feature>
<dbReference type="Pfam" id="PF08530">
    <property type="entry name" value="PepX_C"/>
    <property type="match status" value="1"/>
</dbReference>
<dbReference type="Proteomes" id="UP000641932">
    <property type="component" value="Unassembled WGS sequence"/>
</dbReference>
<dbReference type="SMART" id="SM00939">
    <property type="entry name" value="PepX_C"/>
    <property type="match status" value="1"/>
</dbReference>
<evidence type="ECO:0000313" key="6">
    <source>
        <dbReference type="Proteomes" id="UP000641932"/>
    </source>
</evidence>
<dbReference type="GO" id="GO:0052689">
    <property type="term" value="F:carboxylic ester hydrolase activity"/>
    <property type="evidence" value="ECO:0007669"/>
    <property type="project" value="UniProtKB-ARBA"/>
</dbReference>
<dbReference type="EMBL" id="BMMS01000022">
    <property type="protein sequence ID" value="GGO94029.1"/>
    <property type="molecule type" value="Genomic_DNA"/>
</dbReference>
<dbReference type="InterPro" id="IPR008979">
    <property type="entry name" value="Galactose-bd-like_sf"/>
</dbReference>
<dbReference type="PANTHER" id="PTHR22946">
    <property type="entry name" value="DIENELACTONE HYDROLASE DOMAIN-CONTAINING PROTEIN-RELATED"/>
    <property type="match status" value="1"/>
</dbReference>
<evidence type="ECO:0000256" key="1">
    <source>
        <dbReference type="ARBA" id="ARBA00008645"/>
    </source>
</evidence>
<dbReference type="RefSeq" id="WP_189133854.1">
    <property type="nucleotide sequence ID" value="NZ_BMMS01000022.1"/>
</dbReference>
<keyword evidence="2" id="KW-0378">Hydrolase</keyword>
<keyword evidence="3" id="KW-0732">Signal</keyword>
<name>A0A917ZV88_9ACTN</name>
<sequence>MALVVVAACLAAPASASPGSPPAAARQAATAHTLHSVSFRTLGIPMKDGVVLKANVFTPAPGTRGADAHGRYPVVVQPASWGQNDLEYIVQGRQLAADGYVVVTYTARGFWLSGGKVDVAGPKDTGDISSVIDWTLANTPADRHRIGMTGLSLGAGLTLMGAASDPRIKAVAAMSGWGDLVDSLYSGETRHLQAAAALTAVQFPTGRQSPEMEKALADLFNDRDVPDLLKWAKDRSPSTHVDRINAHGTAVFLAGAWGDSVFNSSQITTLYRKLTGPKRLELRPGDHATQEFTSLLGVDNATWSAARRWLDRYVKGADGGADRRDPVELEVRPNGSHEGYPSWEAVGSRTERLALGPRDFFGTGGLGGDGATGWRTSITGGTDSGADGGIVELSGLVDQFAKVPPIVEVPLLPRRAGAVWQSAPYAFAQHIRGAATVHINVTSSSSEGTVFAYLYDVNALGVGKLISHAPQSWSGRTPGQAFPLDAAMFATAYDVPEGHRLALVLDTADPLYASRSPLFSQVSFGSPEHDPSMLSLPLR</sequence>
<dbReference type="PANTHER" id="PTHR22946:SF9">
    <property type="entry name" value="POLYKETIDE TRANSFERASE AF380"/>
    <property type="match status" value="1"/>
</dbReference>
<evidence type="ECO:0000259" key="4">
    <source>
        <dbReference type="SMART" id="SM00939"/>
    </source>
</evidence>
<accession>A0A917ZV88</accession>
<evidence type="ECO:0000313" key="5">
    <source>
        <dbReference type="EMBL" id="GGO94029.1"/>
    </source>
</evidence>
<organism evidence="5 6">
    <name type="scientific">Wenjunlia tyrosinilytica</name>
    <dbReference type="NCBI Taxonomy" id="1544741"/>
    <lineage>
        <taxon>Bacteria</taxon>
        <taxon>Bacillati</taxon>
        <taxon>Actinomycetota</taxon>
        <taxon>Actinomycetes</taxon>
        <taxon>Kitasatosporales</taxon>
        <taxon>Streptomycetaceae</taxon>
        <taxon>Wenjunlia</taxon>
    </lineage>
</organism>
<dbReference type="Gene3D" id="3.40.50.1820">
    <property type="entry name" value="alpha/beta hydrolase"/>
    <property type="match status" value="1"/>
</dbReference>
<evidence type="ECO:0000256" key="3">
    <source>
        <dbReference type="SAM" id="SignalP"/>
    </source>
</evidence>